<dbReference type="Gene3D" id="2.60.40.150">
    <property type="entry name" value="C2 domain"/>
    <property type="match status" value="1"/>
</dbReference>
<dbReference type="InterPro" id="IPR035892">
    <property type="entry name" value="C2_domain_sf"/>
</dbReference>
<dbReference type="EMBL" id="CAJNOR010000982">
    <property type="protein sequence ID" value="CAF1050186.1"/>
    <property type="molecule type" value="Genomic_DNA"/>
</dbReference>
<dbReference type="SMART" id="SM00239">
    <property type="entry name" value="C2"/>
    <property type="match status" value="1"/>
</dbReference>
<keyword evidence="2" id="KW-0106">Calcium</keyword>
<dbReference type="AlphaFoldDB" id="A0A814KDT9"/>
<dbReference type="OrthoDB" id="1029639at2759"/>
<dbReference type="PANTHER" id="PTHR45911">
    <property type="entry name" value="C2 DOMAIN-CONTAINING PROTEIN"/>
    <property type="match status" value="1"/>
</dbReference>
<dbReference type="GO" id="GO:0005509">
    <property type="term" value="F:calcium ion binding"/>
    <property type="evidence" value="ECO:0007669"/>
    <property type="project" value="TreeGrafter"/>
</dbReference>
<evidence type="ECO:0000313" key="5">
    <source>
        <dbReference type="EMBL" id="CAF1110684.1"/>
    </source>
</evidence>
<dbReference type="GO" id="GO:0016020">
    <property type="term" value="C:membrane"/>
    <property type="evidence" value="ECO:0007669"/>
    <property type="project" value="TreeGrafter"/>
</dbReference>
<feature type="domain" description="C2" evidence="3">
    <location>
        <begin position="1"/>
        <end position="101"/>
    </location>
</feature>
<evidence type="ECO:0000256" key="1">
    <source>
        <dbReference type="ARBA" id="ARBA00022723"/>
    </source>
</evidence>
<dbReference type="CDD" id="cd00030">
    <property type="entry name" value="C2"/>
    <property type="match status" value="1"/>
</dbReference>
<dbReference type="PROSITE" id="PS50004">
    <property type="entry name" value="C2"/>
    <property type="match status" value="1"/>
</dbReference>
<comment type="caution">
    <text evidence="4">The sequence shown here is derived from an EMBL/GenBank/DDBJ whole genome shotgun (WGS) entry which is preliminary data.</text>
</comment>
<sequence>MAQLQITIVEAKNLTKKDTFSENDPFVEVYLDNKQLKKRTKTKQNSNFPQWNETFVFNHLTGQDTLHVHIYDEDQIKDEKIGSVTIDLHQLYELGHINRWFEVNGKVGSNSSEGQIHLILDFERLKI</sequence>
<evidence type="ECO:0000256" key="2">
    <source>
        <dbReference type="ARBA" id="ARBA00022837"/>
    </source>
</evidence>
<dbReference type="InterPro" id="IPR000008">
    <property type="entry name" value="C2_dom"/>
</dbReference>
<dbReference type="Pfam" id="PF00168">
    <property type="entry name" value="C2"/>
    <property type="match status" value="1"/>
</dbReference>
<evidence type="ECO:0000313" key="4">
    <source>
        <dbReference type="EMBL" id="CAF1050186.1"/>
    </source>
</evidence>
<proteinExistence type="predicted"/>
<gene>
    <name evidence="5" type="ORF">EDS130_LOCUS20494</name>
    <name evidence="4" type="ORF">XAT740_LOCUS15730</name>
</gene>
<evidence type="ECO:0000259" key="3">
    <source>
        <dbReference type="PROSITE" id="PS50004"/>
    </source>
</evidence>
<accession>A0A814KDT9</accession>
<name>A0A814KDT9_ADIRI</name>
<reference evidence="4" key="1">
    <citation type="submission" date="2021-02" db="EMBL/GenBank/DDBJ databases">
        <authorList>
            <person name="Nowell W R."/>
        </authorList>
    </citation>
    <scope>NUCLEOTIDE SEQUENCE</scope>
</reference>
<dbReference type="PANTHER" id="PTHR45911:SF4">
    <property type="entry name" value="MULTIPLE C2 AND TRANSMEMBRANE DOMAIN-CONTAINING PROTEIN"/>
    <property type="match status" value="1"/>
</dbReference>
<dbReference type="Proteomes" id="UP000663828">
    <property type="component" value="Unassembled WGS sequence"/>
</dbReference>
<protein>
    <recommendedName>
        <fullName evidence="3">C2 domain-containing protein</fullName>
    </recommendedName>
</protein>
<dbReference type="EMBL" id="CAJNOJ010000101">
    <property type="protein sequence ID" value="CAF1110684.1"/>
    <property type="molecule type" value="Genomic_DNA"/>
</dbReference>
<organism evidence="4 6">
    <name type="scientific">Adineta ricciae</name>
    <name type="common">Rotifer</name>
    <dbReference type="NCBI Taxonomy" id="249248"/>
    <lineage>
        <taxon>Eukaryota</taxon>
        <taxon>Metazoa</taxon>
        <taxon>Spiralia</taxon>
        <taxon>Gnathifera</taxon>
        <taxon>Rotifera</taxon>
        <taxon>Eurotatoria</taxon>
        <taxon>Bdelloidea</taxon>
        <taxon>Adinetida</taxon>
        <taxon>Adinetidae</taxon>
        <taxon>Adineta</taxon>
    </lineage>
</organism>
<dbReference type="Proteomes" id="UP000663852">
    <property type="component" value="Unassembled WGS sequence"/>
</dbReference>
<keyword evidence="1" id="KW-0479">Metal-binding</keyword>
<keyword evidence="6" id="KW-1185">Reference proteome</keyword>
<dbReference type="SUPFAM" id="SSF49562">
    <property type="entry name" value="C2 domain (Calcium/lipid-binding domain, CaLB)"/>
    <property type="match status" value="1"/>
</dbReference>
<evidence type="ECO:0000313" key="6">
    <source>
        <dbReference type="Proteomes" id="UP000663828"/>
    </source>
</evidence>